<dbReference type="Proteomes" id="UP001163878">
    <property type="component" value="Chromosome"/>
</dbReference>
<evidence type="ECO:0000313" key="4">
    <source>
        <dbReference type="Proteomes" id="UP001163878"/>
    </source>
</evidence>
<reference evidence="3" key="1">
    <citation type="submission" date="2022-10" db="EMBL/GenBank/DDBJ databases">
        <title>Cytochrome P450 Catalyzes Benzene Ring Formation in the Biosynthesis of Trialkyl-Substituted Aromatic Polyketides.</title>
        <authorList>
            <person name="Zhao E."/>
            <person name="Ge H."/>
        </authorList>
    </citation>
    <scope>NUCLEOTIDE SEQUENCE</scope>
    <source>
        <strain evidence="3">NA0869</strain>
    </source>
</reference>
<protein>
    <submittedName>
        <fullName evidence="3">Uncharacterized protein</fullName>
    </submittedName>
</protein>
<dbReference type="RefSeq" id="WP_264244972.1">
    <property type="nucleotide sequence ID" value="NZ_CP107567.1"/>
</dbReference>
<proteinExistence type="predicted"/>
<dbReference type="EMBL" id="CP107567">
    <property type="protein sequence ID" value="UYQ63027.1"/>
    <property type="molecule type" value="Genomic_DNA"/>
</dbReference>
<feature type="compositionally biased region" description="Acidic residues" evidence="1">
    <location>
        <begin position="52"/>
        <end position="61"/>
    </location>
</feature>
<evidence type="ECO:0000313" key="3">
    <source>
        <dbReference type="EMBL" id="UYQ63027.1"/>
    </source>
</evidence>
<sequence length="61" mass="5934">MRTKLTTVVSLVAAGAFVCVLAGPAQAATADSGWQSAGPVSTSAAPATDAPLDTEDNNGNS</sequence>
<evidence type="ECO:0000256" key="1">
    <source>
        <dbReference type="SAM" id="MobiDB-lite"/>
    </source>
</evidence>
<feature type="chain" id="PRO_5047390811" evidence="2">
    <location>
        <begin position="28"/>
        <end position="61"/>
    </location>
</feature>
<keyword evidence="2" id="KW-0732">Signal</keyword>
<feature type="compositionally biased region" description="Polar residues" evidence="1">
    <location>
        <begin position="32"/>
        <end position="45"/>
    </location>
</feature>
<organism evidence="3 4">
    <name type="scientific">Streptomyces peucetius</name>
    <dbReference type="NCBI Taxonomy" id="1950"/>
    <lineage>
        <taxon>Bacteria</taxon>
        <taxon>Bacillati</taxon>
        <taxon>Actinomycetota</taxon>
        <taxon>Actinomycetes</taxon>
        <taxon>Kitasatosporales</taxon>
        <taxon>Streptomycetaceae</taxon>
        <taxon>Streptomyces</taxon>
    </lineage>
</organism>
<feature type="signal peptide" evidence="2">
    <location>
        <begin position="1"/>
        <end position="27"/>
    </location>
</feature>
<feature type="region of interest" description="Disordered" evidence="1">
    <location>
        <begin position="30"/>
        <end position="61"/>
    </location>
</feature>
<keyword evidence="4" id="KW-1185">Reference proteome</keyword>
<evidence type="ECO:0000256" key="2">
    <source>
        <dbReference type="SAM" id="SignalP"/>
    </source>
</evidence>
<gene>
    <name evidence="3" type="ORF">OGH68_17050</name>
</gene>
<accession>A0ABY6I7Q7</accession>
<name>A0ABY6I7Q7_STRPE</name>